<evidence type="ECO:0008006" key="5">
    <source>
        <dbReference type="Google" id="ProtNLM"/>
    </source>
</evidence>
<feature type="non-terminal residue" evidence="4">
    <location>
        <position position="170"/>
    </location>
</feature>
<gene>
    <name evidence="4" type="ORF">METZ01_LOCUS194116</name>
</gene>
<sequence>MDEYPNVTLHILDENEGYAKGYNSIFNKLKDNNNIEYYLILNNDTVVINNFLDKLYLNSVKNGSNHIYGPKIKYLNKNKLWFSGGYYNKYLGFTKHIGIRKSEDDIFYKTRETDYISGCCMLIKKKLIDELKGFSEIYSMYYEDVDLCYRASLLGIKCYLVEDSFILHDV</sequence>
<dbReference type="PANTHER" id="PTHR43179">
    <property type="entry name" value="RHAMNOSYLTRANSFERASE WBBL"/>
    <property type="match status" value="1"/>
</dbReference>
<protein>
    <recommendedName>
        <fullName evidence="5">Glycosyltransferase 2-like domain-containing protein</fullName>
    </recommendedName>
</protein>
<name>A0A382DT52_9ZZZZ</name>
<dbReference type="PANTHER" id="PTHR43179:SF12">
    <property type="entry name" value="GALACTOFURANOSYLTRANSFERASE GLFT2"/>
    <property type="match status" value="1"/>
</dbReference>
<dbReference type="Gene3D" id="3.90.550.10">
    <property type="entry name" value="Spore Coat Polysaccharide Biosynthesis Protein SpsA, Chain A"/>
    <property type="match status" value="1"/>
</dbReference>
<proteinExistence type="inferred from homology"/>
<comment type="similarity">
    <text evidence="1">Belongs to the glycosyltransferase 2 family.</text>
</comment>
<evidence type="ECO:0000313" key="4">
    <source>
        <dbReference type="EMBL" id="SVB41262.1"/>
    </source>
</evidence>
<reference evidence="4" key="1">
    <citation type="submission" date="2018-05" db="EMBL/GenBank/DDBJ databases">
        <authorList>
            <person name="Lanie J.A."/>
            <person name="Ng W.-L."/>
            <person name="Kazmierczak K.M."/>
            <person name="Andrzejewski T.M."/>
            <person name="Davidsen T.M."/>
            <person name="Wayne K.J."/>
            <person name="Tettelin H."/>
            <person name="Glass J.I."/>
            <person name="Rusch D."/>
            <person name="Podicherti R."/>
            <person name="Tsui H.-C.T."/>
            <person name="Winkler M.E."/>
        </authorList>
    </citation>
    <scope>NUCLEOTIDE SEQUENCE</scope>
</reference>
<accession>A0A382DT52</accession>
<organism evidence="4">
    <name type="scientific">marine metagenome</name>
    <dbReference type="NCBI Taxonomy" id="408172"/>
    <lineage>
        <taxon>unclassified sequences</taxon>
        <taxon>metagenomes</taxon>
        <taxon>ecological metagenomes</taxon>
    </lineage>
</organism>
<dbReference type="AlphaFoldDB" id="A0A382DT52"/>
<dbReference type="GO" id="GO:0016757">
    <property type="term" value="F:glycosyltransferase activity"/>
    <property type="evidence" value="ECO:0007669"/>
    <property type="project" value="UniProtKB-KW"/>
</dbReference>
<keyword evidence="3" id="KW-0808">Transferase</keyword>
<dbReference type="EMBL" id="UINC01040832">
    <property type="protein sequence ID" value="SVB41262.1"/>
    <property type="molecule type" value="Genomic_DNA"/>
</dbReference>
<dbReference type="InterPro" id="IPR029044">
    <property type="entry name" value="Nucleotide-diphossugar_trans"/>
</dbReference>
<evidence type="ECO:0000256" key="1">
    <source>
        <dbReference type="ARBA" id="ARBA00006739"/>
    </source>
</evidence>
<dbReference type="SUPFAM" id="SSF53448">
    <property type="entry name" value="Nucleotide-diphospho-sugar transferases"/>
    <property type="match status" value="1"/>
</dbReference>
<evidence type="ECO:0000256" key="3">
    <source>
        <dbReference type="ARBA" id="ARBA00022679"/>
    </source>
</evidence>
<keyword evidence="2" id="KW-0328">Glycosyltransferase</keyword>
<evidence type="ECO:0000256" key="2">
    <source>
        <dbReference type="ARBA" id="ARBA00022676"/>
    </source>
</evidence>